<keyword evidence="1" id="KW-0732">Signal</keyword>
<dbReference type="EMBL" id="HBGS01064213">
    <property type="protein sequence ID" value="CAD9499167.1"/>
    <property type="molecule type" value="Transcribed_RNA"/>
</dbReference>
<reference evidence="2" key="1">
    <citation type="submission" date="2021-01" db="EMBL/GenBank/DDBJ databases">
        <authorList>
            <person name="Corre E."/>
            <person name="Pelletier E."/>
            <person name="Niang G."/>
            <person name="Scheremetjew M."/>
            <person name="Finn R."/>
            <person name="Kale V."/>
            <person name="Holt S."/>
            <person name="Cochrane G."/>
            <person name="Meng A."/>
            <person name="Brown T."/>
            <person name="Cohen L."/>
        </authorList>
    </citation>
    <scope>NUCLEOTIDE SEQUENCE</scope>
    <source>
        <strain evidence="2">CCMP1381</strain>
    </source>
</reference>
<evidence type="ECO:0000256" key="1">
    <source>
        <dbReference type="SAM" id="SignalP"/>
    </source>
</evidence>
<feature type="chain" id="PRO_5030616001" description="Lon proteolytic domain-containing protein" evidence="1">
    <location>
        <begin position="21"/>
        <end position="176"/>
    </location>
</feature>
<feature type="signal peptide" evidence="1">
    <location>
        <begin position="1"/>
        <end position="20"/>
    </location>
</feature>
<accession>A0A7S2HST9</accession>
<name>A0A7S2HST9_9STRA</name>
<sequence>MSTLQAFTIPLLLMPGTSHAVSNLKAASSSDDPSDGRVDKATFVAAVEILDRELAKIEGLDPPTPLSELESTSVATYAIGKTEATLPISAAGGLGLGEAMYLVLIMGVSPELAEAGFQVKDTIAGITVEGTEFHESTVALSLDATAERLTAAIQMAEKNNIGAIVLQLNRLIELRY</sequence>
<gene>
    <name evidence="2" type="ORF">DSPE1174_LOCUS33481</name>
</gene>
<organism evidence="2">
    <name type="scientific">Octactis speculum</name>
    <dbReference type="NCBI Taxonomy" id="3111310"/>
    <lineage>
        <taxon>Eukaryota</taxon>
        <taxon>Sar</taxon>
        <taxon>Stramenopiles</taxon>
        <taxon>Ochrophyta</taxon>
        <taxon>Dictyochophyceae</taxon>
        <taxon>Dictyochales</taxon>
        <taxon>Dictyochaceae</taxon>
        <taxon>Octactis</taxon>
    </lineage>
</organism>
<evidence type="ECO:0008006" key="3">
    <source>
        <dbReference type="Google" id="ProtNLM"/>
    </source>
</evidence>
<evidence type="ECO:0000313" key="2">
    <source>
        <dbReference type="EMBL" id="CAD9499167.1"/>
    </source>
</evidence>
<dbReference type="AlphaFoldDB" id="A0A7S2HST9"/>
<protein>
    <recommendedName>
        <fullName evidence="3">Lon proteolytic domain-containing protein</fullName>
    </recommendedName>
</protein>
<proteinExistence type="predicted"/>